<evidence type="ECO:0000313" key="6">
    <source>
        <dbReference type="Proteomes" id="UP000326500"/>
    </source>
</evidence>
<dbReference type="InterPro" id="IPR008978">
    <property type="entry name" value="HSP20-like_chaperone"/>
</dbReference>
<feature type="compositionally biased region" description="Basic and acidic residues" evidence="3">
    <location>
        <begin position="26"/>
        <end position="48"/>
    </location>
</feature>
<name>A0A1G8X7A1_9EURY</name>
<evidence type="ECO:0000256" key="2">
    <source>
        <dbReference type="RuleBase" id="RU003616"/>
    </source>
</evidence>
<accession>A0A1G8X7A1</accession>
<dbReference type="Gene3D" id="2.60.40.790">
    <property type="match status" value="1"/>
</dbReference>
<evidence type="ECO:0000256" key="1">
    <source>
        <dbReference type="PROSITE-ProRule" id="PRU00285"/>
    </source>
</evidence>
<evidence type="ECO:0000259" key="4">
    <source>
        <dbReference type="PROSITE" id="PS01031"/>
    </source>
</evidence>
<protein>
    <submittedName>
        <fullName evidence="5">HSP20 family protein</fullName>
    </submittedName>
</protein>
<dbReference type="SUPFAM" id="SSF49764">
    <property type="entry name" value="HSP20-like chaperones"/>
    <property type="match status" value="1"/>
</dbReference>
<evidence type="ECO:0000313" key="5">
    <source>
        <dbReference type="EMBL" id="SDJ86538.1"/>
    </source>
</evidence>
<dbReference type="EMBL" id="FNFT01000001">
    <property type="protein sequence ID" value="SDJ86538.1"/>
    <property type="molecule type" value="Genomic_DNA"/>
</dbReference>
<gene>
    <name evidence="5" type="ORF">SAMN04488571_101291</name>
</gene>
<proteinExistence type="inferred from homology"/>
<dbReference type="InterPro" id="IPR031107">
    <property type="entry name" value="Small_HSP"/>
</dbReference>
<dbReference type="AlphaFoldDB" id="A0A1G8X7A1"/>
<reference evidence="5 6" key="1">
    <citation type="submission" date="2016-10" db="EMBL/GenBank/DDBJ databases">
        <authorList>
            <person name="Varghese N."/>
            <person name="Submissions S."/>
        </authorList>
    </citation>
    <scope>NUCLEOTIDE SEQUENCE [LARGE SCALE GENOMIC DNA]</scope>
    <source>
        <strain evidence="5 6">DSM 2373</strain>
    </source>
</reference>
<dbReference type="Proteomes" id="UP000326500">
    <property type="component" value="Unassembled WGS sequence"/>
</dbReference>
<keyword evidence="6" id="KW-1185">Reference proteome</keyword>
<evidence type="ECO:0000256" key="3">
    <source>
        <dbReference type="SAM" id="MobiDB-lite"/>
    </source>
</evidence>
<dbReference type="PANTHER" id="PTHR11527">
    <property type="entry name" value="HEAT-SHOCK PROTEIN 20 FAMILY MEMBER"/>
    <property type="match status" value="1"/>
</dbReference>
<dbReference type="PROSITE" id="PS01031">
    <property type="entry name" value="SHSP"/>
    <property type="match status" value="1"/>
</dbReference>
<organism evidence="5 6">
    <name type="scientific">Methanoculleus thermophilus</name>
    <dbReference type="NCBI Taxonomy" id="2200"/>
    <lineage>
        <taxon>Archaea</taxon>
        <taxon>Methanobacteriati</taxon>
        <taxon>Methanobacteriota</taxon>
        <taxon>Stenosarchaea group</taxon>
        <taxon>Methanomicrobia</taxon>
        <taxon>Methanomicrobiales</taxon>
        <taxon>Methanomicrobiaceae</taxon>
        <taxon>Methanoculleus</taxon>
    </lineage>
</organism>
<dbReference type="Pfam" id="PF00011">
    <property type="entry name" value="HSP20"/>
    <property type="match status" value="1"/>
</dbReference>
<dbReference type="InterPro" id="IPR002068">
    <property type="entry name" value="A-crystallin/Hsp20_dom"/>
</dbReference>
<comment type="similarity">
    <text evidence="1 2">Belongs to the small heat shock protein (HSP20) family.</text>
</comment>
<dbReference type="CDD" id="cd06464">
    <property type="entry name" value="ACD_sHsps-like"/>
    <property type="match status" value="1"/>
</dbReference>
<dbReference type="STRING" id="2200.GCA_001571405_01036"/>
<feature type="domain" description="SHSP" evidence="4">
    <location>
        <begin position="59"/>
        <end position="174"/>
    </location>
</feature>
<sequence>MVTDHPMTTRPQETRAMTGRESNPPDSRRGNTDEGTNNREARDPRGREAPAVSHESIRDFRGHPTDFLVDILDQESEVIIVAELPGADVETIKLNLLNPQTLRITARRAEPVEEESGGYYIRERGNGIMSRLIRLPASVTDESARTSFKNGVLEVRLQKMRGAPERGGKRITIE</sequence>
<feature type="region of interest" description="Disordered" evidence="3">
    <location>
        <begin position="1"/>
        <end position="57"/>
    </location>
</feature>